<dbReference type="KEGG" id="vg:55608502"/>
<evidence type="ECO:0000313" key="2">
    <source>
        <dbReference type="Proteomes" id="UP000260311"/>
    </source>
</evidence>
<dbReference type="Proteomes" id="UP000260311">
    <property type="component" value="Segment"/>
</dbReference>
<sequence>MKRELMRNNQIRDAVNAYIGINGKVLKPLFYCNPHPDHNNLIRGHLMEIVYVLGKTAFVVVDTQTNEMHHETTILSRNIQTADQAIEFVRSVNDAYERGKVDGRNDLRRDFSELMKTE</sequence>
<dbReference type="EMBL" id="MH375644">
    <property type="protein sequence ID" value="AXC34424.1"/>
    <property type="molecule type" value="Genomic_DNA"/>
</dbReference>
<protein>
    <submittedName>
        <fullName evidence="1">Uncharacterized protein</fullName>
    </submittedName>
</protein>
<accession>A0A384ZS07</accession>
<proteinExistence type="predicted"/>
<dbReference type="RefSeq" id="YP_009838270.1">
    <property type="nucleotide sequence ID" value="NC_048709.1"/>
</dbReference>
<organism evidence="1 2">
    <name type="scientific">Vibrio phage YC</name>
    <dbReference type="NCBI Taxonomy" id="2267403"/>
    <lineage>
        <taxon>Viruses</taxon>
        <taxon>Duplodnaviria</taxon>
        <taxon>Heunggongvirae</taxon>
        <taxon>Uroviricota</taxon>
        <taxon>Caudoviricetes</taxon>
        <taxon>Pantevenvirales</taxon>
        <taxon>Ackermannviridae</taxon>
        <taxon>Campanilevirus</taxon>
        <taxon>Campanilevirus YC</taxon>
    </lineage>
</organism>
<keyword evidence="2" id="KW-1185">Reference proteome</keyword>
<evidence type="ECO:0000313" key="1">
    <source>
        <dbReference type="EMBL" id="AXC34424.1"/>
    </source>
</evidence>
<name>A0A384ZS07_9CAUD</name>
<reference evidence="1 2" key="1">
    <citation type="submission" date="2018-05" db="EMBL/GenBank/DDBJ databases">
        <title>The genome of Vibrio coralliilyticus phage YC.</title>
        <authorList>
            <person name="Benler S."/>
        </authorList>
    </citation>
    <scope>NUCLEOTIDE SEQUENCE [LARGE SCALE GENOMIC DNA]</scope>
</reference>
<dbReference type="GeneID" id="55608502"/>